<feature type="non-terminal residue" evidence="3">
    <location>
        <position position="525"/>
    </location>
</feature>
<dbReference type="InterPro" id="IPR008928">
    <property type="entry name" value="6-hairpin_glycosidase_sf"/>
</dbReference>
<evidence type="ECO:0008006" key="4">
    <source>
        <dbReference type="Google" id="ProtNLM"/>
    </source>
</evidence>
<dbReference type="EMBL" id="LAZR01037006">
    <property type="protein sequence ID" value="KKL23351.1"/>
    <property type="molecule type" value="Genomic_DNA"/>
</dbReference>
<reference evidence="3" key="1">
    <citation type="journal article" date="2015" name="Nature">
        <title>Complex archaea that bridge the gap between prokaryotes and eukaryotes.</title>
        <authorList>
            <person name="Spang A."/>
            <person name="Saw J.H."/>
            <person name="Jorgensen S.L."/>
            <person name="Zaremba-Niedzwiedzka K."/>
            <person name="Martijn J."/>
            <person name="Lind A.E."/>
            <person name="van Eijk R."/>
            <person name="Schleper C."/>
            <person name="Guy L."/>
            <person name="Ettema T.J."/>
        </authorList>
    </citation>
    <scope>NUCLEOTIDE SEQUENCE</scope>
</reference>
<dbReference type="PANTHER" id="PTHR12654:SF0">
    <property type="entry name" value="NON-LYSOSOMAL GLUCOSYLCERAMIDASE"/>
    <property type="match status" value="1"/>
</dbReference>
<feature type="domain" description="Glycosyl-hydrolase family 116 N-terminal" evidence="2">
    <location>
        <begin position="2"/>
        <end position="227"/>
    </location>
</feature>
<dbReference type="PANTHER" id="PTHR12654">
    <property type="entry name" value="BILE ACID BETA-GLUCOSIDASE-RELATED"/>
    <property type="match status" value="1"/>
</dbReference>
<evidence type="ECO:0000259" key="2">
    <source>
        <dbReference type="Pfam" id="PF12215"/>
    </source>
</evidence>
<feature type="domain" description="Glycosyl-hydrolase family 116 catalytic region" evidence="1">
    <location>
        <begin position="345"/>
        <end position="522"/>
    </location>
</feature>
<dbReference type="Pfam" id="PF04685">
    <property type="entry name" value="DUF608"/>
    <property type="match status" value="1"/>
</dbReference>
<sequence length="525" mass="59486">RKFPGKVTLRAFNPFIPLNEDDSSIPAAFFEVAVTNPTSKRIHYTVCLSVANPLAGGTVNTAGRSGRIRRIDLTSATLKRSDVKFGNMTVATDAANTSHQECWFRGAWFDSLGVFWQDLNRGGKFRNRRYGRKAAAGGGLGGGNDHCTLAAHVSAGPGKTVRARFVLAWYFPNVENYWNPVKSSTCCPGDKKCDEIDPKANRWRNYYAKMFKSSTDVAAYCLKQWDRLEGDTRKFKDALFGSDLPEAAMDAVSANISILKSPTTLRLPNGELYGFEGCHGSAGCCEGTCTHVWGYEQATAFLFPKLARSMRDLDFKYNYADDGSMSFRLQLPLGRERGGMRPCVDGQYSGVLKTYREWKISGDDRWLRKHWPKLKKNIEWAWSEDNYDQWDRNKDGVLEGRQHHTLDMELFGPSSWLNGFYLAALKAGAEMAMYLGETETATEYARIFAKGKKWVDKNLFNGEYYHQKLNVKSRAVLDKFLKTGRDRHGDLEKYWDAEHKQIKYQIIEGCALDQILPQWHANLYG</sequence>
<name>A0A0F9E0B7_9ZZZZ</name>
<evidence type="ECO:0000313" key="3">
    <source>
        <dbReference type="EMBL" id="KKL23351.1"/>
    </source>
</evidence>
<dbReference type="Gene3D" id="1.50.10.10">
    <property type="match status" value="1"/>
</dbReference>
<dbReference type="GO" id="GO:0004553">
    <property type="term" value="F:hydrolase activity, hydrolyzing O-glycosyl compounds"/>
    <property type="evidence" value="ECO:0007669"/>
    <property type="project" value="InterPro"/>
</dbReference>
<protein>
    <recommendedName>
        <fullName evidence="4">Glycosyl-hydrolase family 116 catalytic region domain-containing protein</fullName>
    </recommendedName>
</protein>
<comment type="caution">
    <text evidence="3">The sequence shown here is derived from an EMBL/GenBank/DDBJ whole genome shotgun (WGS) entry which is preliminary data.</text>
</comment>
<dbReference type="InterPro" id="IPR006775">
    <property type="entry name" value="GH116_catalytic"/>
</dbReference>
<dbReference type="InterPro" id="IPR052566">
    <property type="entry name" value="Non-lysos_glucosylceramidase"/>
</dbReference>
<dbReference type="GO" id="GO:0005975">
    <property type="term" value="P:carbohydrate metabolic process"/>
    <property type="evidence" value="ECO:0007669"/>
    <property type="project" value="InterPro"/>
</dbReference>
<dbReference type="Pfam" id="PF12215">
    <property type="entry name" value="Glyco_hydr_116N"/>
    <property type="match status" value="1"/>
</dbReference>
<accession>A0A0F9E0B7</accession>
<feature type="non-terminal residue" evidence="3">
    <location>
        <position position="1"/>
    </location>
</feature>
<dbReference type="InterPro" id="IPR012341">
    <property type="entry name" value="6hp_glycosidase-like_sf"/>
</dbReference>
<gene>
    <name evidence="3" type="ORF">LCGC14_2426250</name>
</gene>
<evidence type="ECO:0000259" key="1">
    <source>
        <dbReference type="Pfam" id="PF04685"/>
    </source>
</evidence>
<organism evidence="3">
    <name type="scientific">marine sediment metagenome</name>
    <dbReference type="NCBI Taxonomy" id="412755"/>
    <lineage>
        <taxon>unclassified sequences</taxon>
        <taxon>metagenomes</taxon>
        <taxon>ecological metagenomes</taxon>
    </lineage>
</organism>
<dbReference type="SUPFAM" id="SSF48208">
    <property type="entry name" value="Six-hairpin glycosidases"/>
    <property type="match status" value="1"/>
</dbReference>
<dbReference type="InterPro" id="IPR024462">
    <property type="entry name" value="GH116_N"/>
</dbReference>
<dbReference type="AlphaFoldDB" id="A0A0F9E0B7"/>
<proteinExistence type="predicted"/>